<dbReference type="EMBL" id="GBXM01087059">
    <property type="protein sequence ID" value="JAH21518.1"/>
    <property type="molecule type" value="Transcribed_RNA"/>
</dbReference>
<evidence type="ECO:0000256" key="1">
    <source>
        <dbReference type="SAM" id="Phobius"/>
    </source>
</evidence>
<keyword evidence="1" id="KW-1133">Transmembrane helix</keyword>
<proteinExistence type="predicted"/>
<evidence type="ECO:0000313" key="2">
    <source>
        <dbReference type="EMBL" id="JAH21518.1"/>
    </source>
</evidence>
<feature type="transmembrane region" description="Helical" evidence="1">
    <location>
        <begin position="25"/>
        <end position="44"/>
    </location>
</feature>
<protein>
    <submittedName>
        <fullName evidence="2">Uncharacterized protein</fullName>
    </submittedName>
</protein>
<reference evidence="2" key="2">
    <citation type="journal article" date="2015" name="Fish Shellfish Immunol.">
        <title>Early steps in the European eel (Anguilla anguilla)-Vibrio vulnificus interaction in the gills: Role of the RtxA13 toxin.</title>
        <authorList>
            <person name="Callol A."/>
            <person name="Pajuelo D."/>
            <person name="Ebbesson L."/>
            <person name="Teles M."/>
            <person name="MacKenzie S."/>
            <person name="Amaro C."/>
        </authorList>
    </citation>
    <scope>NUCLEOTIDE SEQUENCE</scope>
</reference>
<organism evidence="2">
    <name type="scientific">Anguilla anguilla</name>
    <name type="common">European freshwater eel</name>
    <name type="synonym">Muraena anguilla</name>
    <dbReference type="NCBI Taxonomy" id="7936"/>
    <lineage>
        <taxon>Eukaryota</taxon>
        <taxon>Metazoa</taxon>
        <taxon>Chordata</taxon>
        <taxon>Craniata</taxon>
        <taxon>Vertebrata</taxon>
        <taxon>Euteleostomi</taxon>
        <taxon>Actinopterygii</taxon>
        <taxon>Neopterygii</taxon>
        <taxon>Teleostei</taxon>
        <taxon>Anguilliformes</taxon>
        <taxon>Anguillidae</taxon>
        <taxon>Anguilla</taxon>
    </lineage>
</organism>
<reference evidence="2" key="1">
    <citation type="submission" date="2014-11" db="EMBL/GenBank/DDBJ databases">
        <authorList>
            <person name="Amaro Gonzalez C."/>
        </authorList>
    </citation>
    <scope>NUCLEOTIDE SEQUENCE</scope>
</reference>
<keyword evidence="1" id="KW-0812">Transmembrane</keyword>
<dbReference type="AlphaFoldDB" id="A0A0E9QZK4"/>
<sequence length="45" mass="5094">MHVYASMCISVYVCCLCTCMQHIWSMYVCGVCVMCLCLCVCVCVR</sequence>
<accession>A0A0E9QZK4</accession>
<keyword evidence="1" id="KW-0472">Membrane</keyword>
<name>A0A0E9QZK4_ANGAN</name>